<accession>A0A7J6PTR5</accession>
<organism evidence="2 3">
    <name type="scientific">Perkinsus olseni</name>
    <name type="common">Perkinsus atlanticus</name>
    <dbReference type="NCBI Taxonomy" id="32597"/>
    <lineage>
        <taxon>Eukaryota</taxon>
        <taxon>Sar</taxon>
        <taxon>Alveolata</taxon>
        <taxon>Perkinsozoa</taxon>
        <taxon>Perkinsea</taxon>
        <taxon>Perkinsida</taxon>
        <taxon>Perkinsidae</taxon>
        <taxon>Perkinsus</taxon>
    </lineage>
</organism>
<dbReference type="Proteomes" id="UP000553632">
    <property type="component" value="Unassembled WGS sequence"/>
</dbReference>
<evidence type="ECO:0000256" key="1">
    <source>
        <dbReference type="SAM" id="SignalP"/>
    </source>
</evidence>
<dbReference type="EMBL" id="JABANO010038001">
    <property type="protein sequence ID" value="KAF4699287.1"/>
    <property type="molecule type" value="Genomic_DNA"/>
</dbReference>
<reference evidence="2 3" key="1">
    <citation type="submission" date="2020-04" db="EMBL/GenBank/DDBJ databases">
        <title>Perkinsus olseni comparative genomics.</title>
        <authorList>
            <person name="Bogema D.R."/>
        </authorList>
    </citation>
    <scope>NUCLEOTIDE SEQUENCE [LARGE SCALE GENOMIC DNA]</scope>
    <source>
        <strain evidence="2 3">ATCC PRA-207</strain>
    </source>
</reference>
<dbReference type="AlphaFoldDB" id="A0A7J6PTR5"/>
<evidence type="ECO:0000313" key="2">
    <source>
        <dbReference type="EMBL" id="KAF4699287.1"/>
    </source>
</evidence>
<keyword evidence="1" id="KW-0732">Signal</keyword>
<name>A0A7J6PTR5_PEROL</name>
<comment type="caution">
    <text evidence="2">The sequence shown here is derived from an EMBL/GenBank/DDBJ whole genome shotgun (WGS) entry which is preliminary data.</text>
</comment>
<gene>
    <name evidence="2" type="ORF">FOZ63_018046</name>
</gene>
<evidence type="ECO:0000313" key="3">
    <source>
        <dbReference type="Proteomes" id="UP000553632"/>
    </source>
</evidence>
<keyword evidence="3" id="KW-1185">Reference proteome</keyword>
<feature type="signal peptide" evidence="1">
    <location>
        <begin position="1"/>
        <end position="24"/>
    </location>
</feature>
<sequence>MALWKTSVWFTFWCVCSCSLLIRASIYEDWVPDDEVSYAVREQEVLYAQVESDVERDVEYFFIPWNNVAVNSREESERLGLTRHIHILWGKARTRDRKPKKTALVVYDYVPHNYWKVIYPWRRGLGSAVSTAQIIRLADGKTSEYTAGVAYLGGCFERIREKEYSYDRDESIGDAPPHVKKELDQICKKGFAALKPSSSLPNLNGTYVGSRDERRAELRFRDGVVKDGNLVVENFTEVWPFVTHHPLCDGILSEISPGNHRSKVMILKKPSGEGEMLYERGHNDETAVMHSHSRPLCDMKQHRRRTITQFTLNVWDRDLPDDFIIEPHFRSPWSKCNPLRGCIFF</sequence>
<feature type="chain" id="PRO_5029783934" evidence="1">
    <location>
        <begin position="25"/>
        <end position="345"/>
    </location>
</feature>
<protein>
    <submittedName>
        <fullName evidence="2">Uncharacterized protein</fullName>
    </submittedName>
</protein>
<proteinExistence type="predicted"/>